<protein>
    <submittedName>
        <fullName evidence="1">Uncharacterized protein</fullName>
    </submittedName>
</protein>
<dbReference type="Proteomes" id="UP000184207">
    <property type="component" value="Unassembled WGS sequence"/>
</dbReference>
<dbReference type="PROSITE" id="PS51257">
    <property type="entry name" value="PROKAR_LIPOPROTEIN"/>
    <property type="match status" value="1"/>
</dbReference>
<reference evidence="2" key="1">
    <citation type="submission" date="2016-12" db="EMBL/GenBank/DDBJ databases">
        <authorList>
            <person name="Varghese N."/>
            <person name="Submissions S."/>
        </authorList>
    </citation>
    <scope>NUCLEOTIDE SEQUENCE [LARGE SCALE GENOMIC DNA]</scope>
    <source>
        <strain evidence="2">DSM 13020</strain>
    </source>
</reference>
<sequence>MRKFYLLSFILVIVLIVSSCGIFNPGANGPKVRTNVNIIDPYGNKLFVDGTINGLPLKADKNGVHVEGKIEAIREVKLGEGIRDVFSMEPPELDKDVITIFLEKKADKFIRLYRTADGKVVFYAVGYGDTPSFQVWLKEPLAGSFFTELNPNQVLIAGNYLVGVGKGLGKPGLGISPNEIVVKLNIPATKVPQIIKFEEVK</sequence>
<accession>A0A1M7RVP1</accession>
<evidence type="ECO:0000313" key="2">
    <source>
        <dbReference type="Proteomes" id="UP000184207"/>
    </source>
</evidence>
<dbReference type="OrthoDB" id="48868at2"/>
<gene>
    <name evidence="1" type="ORF">SAMN02745226_00209</name>
</gene>
<evidence type="ECO:0000313" key="1">
    <source>
        <dbReference type="EMBL" id="SHN50168.1"/>
    </source>
</evidence>
<dbReference type="RefSeq" id="WP_072757401.1">
    <property type="nucleotide sequence ID" value="NZ_FRDJ01000001.1"/>
</dbReference>
<name>A0A1M7RVP1_FERGO</name>
<dbReference type="EMBL" id="FRDJ01000001">
    <property type="protein sequence ID" value="SHN50168.1"/>
    <property type="molecule type" value="Genomic_DNA"/>
</dbReference>
<keyword evidence="2" id="KW-1185">Reference proteome</keyword>
<proteinExistence type="predicted"/>
<dbReference type="AlphaFoldDB" id="A0A1M7RVP1"/>
<organism evidence="1 2">
    <name type="scientific">Fervidobacterium gondwanense DSM 13020</name>
    <dbReference type="NCBI Taxonomy" id="1121883"/>
    <lineage>
        <taxon>Bacteria</taxon>
        <taxon>Thermotogati</taxon>
        <taxon>Thermotogota</taxon>
        <taxon>Thermotogae</taxon>
        <taxon>Thermotogales</taxon>
        <taxon>Fervidobacteriaceae</taxon>
        <taxon>Fervidobacterium</taxon>
    </lineage>
</organism>